<name>A0AAD7ETL2_9AGAR</name>
<comment type="caution">
    <text evidence="1">The sequence shown here is derived from an EMBL/GenBank/DDBJ whole genome shotgun (WGS) entry which is preliminary data.</text>
</comment>
<organism evidence="1 2">
    <name type="scientific">Mycena albidolilacea</name>
    <dbReference type="NCBI Taxonomy" id="1033008"/>
    <lineage>
        <taxon>Eukaryota</taxon>
        <taxon>Fungi</taxon>
        <taxon>Dikarya</taxon>
        <taxon>Basidiomycota</taxon>
        <taxon>Agaricomycotina</taxon>
        <taxon>Agaricomycetes</taxon>
        <taxon>Agaricomycetidae</taxon>
        <taxon>Agaricales</taxon>
        <taxon>Marasmiineae</taxon>
        <taxon>Mycenaceae</taxon>
        <taxon>Mycena</taxon>
    </lineage>
</organism>
<dbReference type="AlphaFoldDB" id="A0AAD7ETL2"/>
<evidence type="ECO:0000313" key="1">
    <source>
        <dbReference type="EMBL" id="KAJ7349856.1"/>
    </source>
</evidence>
<dbReference type="Proteomes" id="UP001218218">
    <property type="component" value="Unassembled WGS sequence"/>
</dbReference>
<accession>A0AAD7ETL2</accession>
<dbReference type="EMBL" id="JARIHO010000015">
    <property type="protein sequence ID" value="KAJ7349856.1"/>
    <property type="molecule type" value="Genomic_DNA"/>
</dbReference>
<protein>
    <submittedName>
        <fullName evidence="1">Uncharacterized protein</fullName>
    </submittedName>
</protein>
<reference evidence="1" key="1">
    <citation type="submission" date="2023-03" db="EMBL/GenBank/DDBJ databases">
        <title>Massive genome expansion in bonnet fungi (Mycena s.s.) driven by repeated elements and novel gene families across ecological guilds.</title>
        <authorList>
            <consortium name="Lawrence Berkeley National Laboratory"/>
            <person name="Harder C.B."/>
            <person name="Miyauchi S."/>
            <person name="Viragh M."/>
            <person name="Kuo A."/>
            <person name="Thoen E."/>
            <person name="Andreopoulos B."/>
            <person name="Lu D."/>
            <person name="Skrede I."/>
            <person name="Drula E."/>
            <person name="Henrissat B."/>
            <person name="Morin E."/>
            <person name="Kohler A."/>
            <person name="Barry K."/>
            <person name="LaButti K."/>
            <person name="Morin E."/>
            <person name="Salamov A."/>
            <person name="Lipzen A."/>
            <person name="Mereny Z."/>
            <person name="Hegedus B."/>
            <person name="Baldrian P."/>
            <person name="Stursova M."/>
            <person name="Weitz H."/>
            <person name="Taylor A."/>
            <person name="Grigoriev I.V."/>
            <person name="Nagy L.G."/>
            <person name="Martin F."/>
            <person name="Kauserud H."/>
        </authorList>
    </citation>
    <scope>NUCLEOTIDE SEQUENCE</scope>
    <source>
        <strain evidence="1">CBHHK002</strain>
    </source>
</reference>
<sequence length="229" mass="25058">MSAQITQNCHITGITALGCLTECATALVMPVLHDVTLDSFPTTPNEGPVVHSRQYLLRYHSIISEDLMAPKFKVEFLQVFRASERMRRKISAGTASPIALKVRKYAFTGALTKQRLHPRCDTGASTYTMFKGHGSRSWDNYAESVYVSIDPQPVTASLIGNPVYFRYQPLEITAKARGGLNTVIVGGVELGAEAGRAPGKTGAEFHALNLSASPGVPEYPEHRHFSHSR</sequence>
<proteinExistence type="predicted"/>
<keyword evidence="2" id="KW-1185">Reference proteome</keyword>
<gene>
    <name evidence="1" type="ORF">DFH08DRAFT_807197</name>
</gene>
<evidence type="ECO:0000313" key="2">
    <source>
        <dbReference type="Proteomes" id="UP001218218"/>
    </source>
</evidence>